<evidence type="ECO:0000313" key="3">
    <source>
        <dbReference type="Proteomes" id="UP000289708"/>
    </source>
</evidence>
<evidence type="ECO:0000256" key="1">
    <source>
        <dbReference type="SAM" id="MobiDB-lite"/>
    </source>
</evidence>
<organism evidence="2 3">
    <name type="scientific">Hansschlegelia zhihuaiae</name>
    <dbReference type="NCBI Taxonomy" id="405005"/>
    <lineage>
        <taxon>Bacteria</taxon>
        <taxon>Pseudomonadati</taxon>
        <taxon>Pseudomonadota</taxon>
        <taxon>Alphaproteobacteria</taxon>
        <taxon>Hyphomicrobiales</taxon>
        <taxon>Methylopilaceae</taxon>
        <taxon>Hansschlegelia</taxon>
    </lineage>
</organism>
<dbReference type="EMBL" id="RYFI01000002">
    <property type="protein sequence ID" value="RXF75059.1"/>
    <property type="molecule type" value="Genomic_DNA"/>
</dbReference>
<protein>
    <submittedName>
        <fullName evidence="2">Uncharacterized protein</fullName>
    </submittedName>
</protein>
<accession>A0A4Q0MPI4</accession>
<name>A0A4Q0MPI4_9HYPH</name>
<keyword evidence="3" id="KW-1185">Reference proteome</keyword>
<gene>
    <name evidence="2" type="ORF">EK403_03150</name>
</gene>
<dbReference type="RefSeq" id="WP_128776049.1">
    <property type="nucleotide sequence ID" value="NZ_RYFI01000002.1"/>
</dbReference>
<evidence type="ECO:0000313" key="2">
    <source>
        <dbReference type="EMBL" id="RXF75059.1"/>
    </source>
</evidence>
<proteinExistence type="predicted"/>
<feature type="region of interest" description="Disordered" evidence="1">
    <location>
        <begin position="52"/>
        <end position="71"/>
    </location>
</feature>
<dbReference type="Proteomes" id="UP000289708">
    <property type="component" value="Unassembled WGS sequence"/>
</dbReference>
<reference evidence="2 3" key="1">
    <citation type="submission" date="2018-12" db="EMBL/GenBank/DDBJ databases">
        <title>bacterium Hansschlegelia zhihuaiae S113.</title>
        <authorList>
            <person name="He J."/>
        </authorList>
    </citation>
    <scope>NUCLEOTIDE SEQUENCE [LARGE SCALE GENOMIC DNA]</scope>
    <source>
        <strain evidence="2 3">S 113</strain>
    </source>
</reference>
<sequence length="71" mass="8478">MERLAEIVSLQSLIRARRTGWRRQPTFELEARLRRLMREQLAAEVEAAQRAAARERRQPGSYQRELELDEQ</sequence>
<dbReference type="AlphaFoldDB" id="A0A4Q0MPI4"/>
<comment type="caution">
    <text evidence="2">The sequence shown here is derived from an EMBL/GenBank/DDBJ whole genome shotgun (WGS) entry which is preliminary data.</text>
</comment>